<name>A0AAD6Y4Z4_9AGAR</name>
<gene>
    <name evidence="2" type="ORF">GGX14DRAFT_678896</name>
</gene>
<feature type="compositionally biased region" description="Basic and acidic residues" evidence="1">
    <location>
        <begin position="17"/>
        <end position="31"/>
    </location>
</feature>
<organism evidence="2 3">
    <name type="scientific">Mycena pura</name>
    <dbReference type="NCBI Taxonomy" id="153505"/>
    <lineage>
        <taxon>Eukaryota</taxon>
        <taxon>Fungi</taxon>
        <taxon>Dikarya</taxon>
        <taxon>Basidiomycota</taxon>
        <taxon>Agaricomycotina</taxon>
        <taxon>Agaricomycetes</taxon>
        <taxon>Agaricomycetidae</taxon>
        <taxon>Agaricales</taxon>
        <taxon>Marasmiineae</taxon>
        <taxon>Mycenaceae</taxon>
        <taxon>Mycena</taxon>
    </lineage>
</organism>
<evidence type="ECO:0008006" key="4">
    <source>
        <dbReference type="Google" id="ProtNLM"/>
    </source>
</evidence>
<dbReference type="EMBL" id="JARJCW010000098">
    <property type="protein sequence ID" value="KAJ7194385.1"/>
    <property type="molecule type" value="Genomic_DNA"/>
</dbReference>
<dbReference type="AlphaFoldDB" id="A0AAD6Y4Z4"/>
<evidence type="ECO:0000313" key="3">
    <source>
        <dbReference type="Proteomes" id="UP001219525"/>
    </source>
</evidence>
<sequence length="536" mass="59878">MRRRAPRVTVAARNGRCRRETREGFETEKMDAPGPSLAAGSPSSTEDRRKNRERFLTQVKRRSIIDLTRTGLLRPTQNGDWDSFYPVLTLPNEIVSRIFVDCLPSHGRVHPIPGTAPLVFAQICRHWRDIAIATCKLWSSVDLTSKPGWANIAQSLPESWLSRGKEHELSLTLRGGIPFPVSAFIRMIAPRLWRLELFLEWTSYVELAKNHTSFPNLRQLALLGSLPEKHPILGFSEAPLLRKLTIYNRAGSLKLDLYPLLTTLNIRDIPSATLLSILQQLPQLLHVTAFLYHDNSSGPVTIAPSLQSLILEASGFPSNLLEFLTLPGLRRLEINKANNIFRSCPEFLRRSGCPLDHLAISIHGGDELADCLDAMPMVTSLRIDARYHDMSSIARTLTATPLLVPRLATLVLHIPDLRGYLSLVDLLRARFAQGLASVEVRVDYNGVSWFPPVDCLVKLNGLISGGMDVELRCDGECWNGGEHYARRIEPKALCYQVAFAAAQHSEQQTRAPAALTERPHAHIVVLVICAVKHENS</sequence>
<keyword evidence="3" id="KW-1185">Reference proteome</keyword>
<comment type="caution">
    <text evidence="2">The sequence shown here is derived from an EMBL/GenBank/DDBJ whole genome shotgun (WGS) entry which is preliminary data.</text>
</comment>
<evidence type="ECO:0000256" key="1">
    <source>
        <dbReference type="SAM" id="MobiDB-lite"/>
    </source>
</evidence>
<evidence type="ECO:0000313" key="2">
    <source>
        <dbReference type="EMBL" id="KAJ7194385.1"/>
    </source>
</evidence>
<accession>A0AAD6Y4Z4</accession>
<reference evidence="2" key="1">
    <citation type="submission" date="2023-03" db="EMBL/GenBank/DDBJ databases">
        <title>Massive genome expansion in bonnet fungi (Mycena s.s.) driven by repeated elements and novel gene families across ecological guilds.</title>
        <authorList>
            <consortium name="Lawrence Berkeley National Laboratory"/>
            <person name="Harder C.B."/>
            <person name="Miyauchi S."/>
            <person name="Viragh M."/>
            <person name="Kuo A."/>
            <person name="Thoen E."/>
            <person name="Andreopoulos B."/>
            <person name="Lu D."/>
            <person name="Skrede I."/>
            <person name="Drula E."/>
            <person name="Henrissat B."/>
            <person name="Morin E."/>
            <person name="Kohler A."/>
            <person name="Barry K."/>
            <person name="LaButti K."/>
            <person name="Morin E."/>
            <person name="Salamov A."/>
            <person name="Lipzen A."/>
            <person name="Mereny Z."/>
            <person name="Hegedus B."/>
            <person name="Baldrian P."/>
            <person name="Stursova M."/>
            <person name="Weitz H."/>
            <person name="Taylor A."/>
            <person name="Grigoriev I.V."/>
            <person name="Nagy L.G."/>
            <person name="Martin F."/>
            <person name="Kauserud H."/>
        </authorList>
    </citation>
    <scope>NUCLEOTIDE SEQUENCE</scope>
    <source>
        <strain evidence="2">9144</strain>
    </source>
</reference>
<dbReference type="Proteomes" id="UP001219525">
    <property type="component" value="Unassembled WGS sequence"/>
</dbReference>
<proteinExistence type="predicted"/>
<dbReference type="SUPFAM" id="SSF52047">
    <property type="entry name" value="RNI-like"/>
    <property type="match status" value="1"/>
</dbReference>
<feature type="region of interest" description="Disordered" evidence="1">
    <location>
        <begin position="1"/>
        <end position="51"/>
    </location>
</feature>
<feature type="compositionally biased region" description="Low complexity" evidence="1">
    <location>
        <begin position="32"/>
        <end position="44"/>
    </location>
</feature>
<protein>
    <recommendedName>
        <fullName evidence="4">F-box domain-containing protein</fullName>
    </recommendedName>
</protein>